<dbReference type="Pfam" id="PF02650">
    <property type="entry name" value="HTH_WhiA"/>
    <property type="match status" value="1"/>
</dbReference>
<dbReference type="GO" id="GO:0051301">
    <property type="term" value="P:cell division"/>
    <property type="evidence" value="ECO:0007669"/>
    <property type="project" value="UniProtKB-UniRule"/>
</dbReference>
<evidence type="ECO:0000256" key="4">
    <source>
        <dbReference type="HAMAP-Rule" id="MF_01420"/>
    </source>
</evidence>
<sequence>MSFASNIKQELCRHPVQKRCCAVAEAFGILLYGNTFTPSLIKIVTESADFAERLPKVFRKAFNLRFDSEPEEGTGKRTFLITDREKIERIFETFDLVAGESVTLHVNYGMLEEECCRNAFLRGAFLSGGSVTDPEKRYHLEFCTTHQKVGLETEALLLDMGFYPKDTLRSGTCVIYFKQSDAIADILTYLGAPVGGMAILEAKVEKELRNGVNRRVNCDTANLTKVVDAAQDQIAAIRRLEETGQLDQLPEKLRQTAKLRVQHPEATLSELAGMLDPPLTKSALNHRMRKLMELSKQ</sequence>
<dbReference type="PANTHER" id="PTHR37307:SF1">
    <property type="entry name" value="CELL DIVISION PROTEIN WHIA-RELATED"/>
    <property type="match status" value="1"/>
</dbReference>
<organism evidence="7 8">
    <name type="scientific">Candidatus Avoscillospira avistercoris</name>
    <dbReference type="NCBI Taxonomy" id="2840707"/>
    <lineage>
        <taxon>Bacteria</taxon>
        <taxon>Bacillati</taxon>
        <taxon>Bacillota</taxon>
        <taxon>Clostridia</taxon>
        <taxon>Eubacteriales</taxon>
        <taxon>Oscillospiraceae</taxon>
        <taxon>Oscillospiraceae incertae sedis</taxon>
        <taxon>Candidatus Avoscillospira</taxon>
    </lineage>
</organism>
<dbReference type="HAMAP" id="MF_01420">
    <property type="entry name" value="HTH_type_WhiA"/>
    <property type="match status" value="1"/>
</dbReference>
<evidence type="ECO:0000256" key="1">
    <source>
        <dbReference type="ARBA" id="ARBA00022618"/>
    </source>
</evidence>
<evidence type="ECO:0000259" key="6">
    <source>
        <dbReference type="Pfam" id="PF14527"/>
    </source>
</evidence>
<accession>A0A9D1F8M0</accession>
<dbReference type="InterPro" id="IPR039518">
    <property type="entry name" value="WhiA_LAGLIDADG_dom"/>
</dbReference>
<name>A0A9D1F8M0_9FIRM</name>
<dbReference type="GO" id="GO:0043937">
    <property type="term" value="P:regulation of sporulation"/>
    <property type="evidence" value="ECO:0007669"/>
    <property type="project" value="InterPro"/>
</dbReference>
<reference evidence="7" key="1">
    <citation type="submission" date="2020-10" db="EMBL/GenBank/DDBJ databases">
        <authorList>
            <person name="Gilroy R."/>
        </authorList>
    </citation>
    <scope>NUCLEOTIDE SEQUENCE</scope>
    <source>
        <strain evidence="7">ChiBcec16-1751</strain>
    </source>
</reference>
<comment type="similarity">
    <text evidence="4">Belongs to the WhiA family.</text>
</comment>
<feature type="domain" description="WhiA LAGLIDADG-like" evidence="6">
    <location>
        <begin position="118"/>
        <end position="209"/>
    </location>
</feature>
<protein>
    <recommendedName>
        <fullName evidence="4">Probable cell division protein WhiA</fullName>
    </recommendedName>
</protein>
<dbReference type="Pfam" id="PF14527">
    <property type="entry name" value="LAGLIDADG_WhiA"/>
    <property type="match status" value="1"/>
</dbReference>
<feature type="domain" description="Sporulation regulator WhiA C-terminal" evidence="5">
    <location>
        <begin position="212"/>
        <end position="294"/>
    </location>
</feature>
<keyword evidence="1 4" id="KW-0132">Cell division</keyword>
<evidence type="ECO:0000313" key="7">
    <source>
        <dbReference type="EMBL" id="HIS64338.1"/>
    </source>
</evidence>
<dbReference type="NCBIfam" id="TIGR00647">
    <property type="entry name" value="DNA_bind_WhiA"/>
    <property type="match status" value="1"/>
</dbReference>
<keyword evidence="2 4" id="KW-0238">DNA-binding</keyword>
<dbReference type="EMBL" id="DVJJ01000051">
    <property type="protein sequence ID" value="HIS64338.1"/>
    <property type="molecule type" value="Genomic_DNA"/>
</dbReference>
<evidence type="ECO:0000313" key="8">
    <source>
        <dbReference type="Proteomes" id="UP000886741"/>
    </source>
</evidence>
<evidence type="ECO:0000259" key="5">
    <source>
        <dbReference type="Pfam" id="PF02650"/>
    </source>
</evidence>
<dbReference type="PANTHER" id="PTHR37307">
    <property type="entry name" value="CELL DIVISION PROTEIN WHIA-RELATED"/>
    <property type="match status" value="1"/>
</dbReference>
<dbReference type="InterPro" id="IPR027434">
    <property type="entry name" value="Homing_endonucl"/>
</dbReference>
<gene>
    <name evidence="4 7" type="primary">whiA</name>
    <name evidence="7" type="ORF">IAA83_03070</name>
</gene>
<comment type="function">
    <text evidence="4">Involved in cell division and chromosome segregation.</text>
</comment>
<dbReference type="AlphaFoldDB" id="A0A9D1F8M0"/>
<dbReference type="InterPro" id="IPR003802">
    <property type="entry name" value="Sporulation_regulator_WhiA"/>
</dbReference>
<dbReference type="InterPro" id="IPR023054">
    <property type="entry name" value="Sporulation_regulator_WhiA_C"/>
</dbReference>
<reference evidence="7" key="2">
    <citation type="journal article" date="2021" name="PeerJ">
        <title>Extensive microbial diversity within the chicken gut microbiome revealed by metagenomics and culture.</title>
        <authorList>
            <person name="Gilroy R."/>
            <person name="Ravi A."/>
            <person name="Getino M."/>
            <person name="Pursley I."/>
            <person name="Horton D.L."/>
            <person name="Alikhan N.F."/>
            <person name="Baker D."/>
            <person name="Gharbi K."/>
            <person name="Hall N."/>
            <person name="Watson M."/>
            <person name="Adriaenssens E.M."/>
            <person name="Foster-Nyarko E."/>
            <person name="Jarju S."/>
            <person name="Secka A."/>
            <person name="Antonio M."/>
            <person name="Oren A."/>
            <person name="Chaudhuri R.R."/>
            <person name="La Ragione R."/>
            <person name="Hildebrand F."/>
            <person name="Pallen M.J."/>
        </authorList>
    </citation>
    <scope>NUCLEOTIDE SEQUENCE</scope>
    <source>
        <strain evidence="7">ChiBcec16-1751</strain>
    </source>
</reference>
<evidence type="ECO:0000256" key="2">
    <source>
        <dbReference type="ARBA" id="ARBA00023125"/>
    </source>
</evidence>
<keyword evidence="3 4" id="KW-0131">Cell cycle</keyword>
<dbReference type="Gene3D" id="3.10.28.10">
    <property type="entry name" value="Homing endonucleases"/>
    <property type="match status" value="1"/>
</dbReference>
<dbReference type="SUPFAM" id="SSF55608">
    <property type="entry name" value="Homing endonucleases"/>
    <property type="match status" value="1"/>
</dbReference>
<comment type="caution">
    <text evidence="7">The sequence shown here is derived from an EMBL/GenBank/DDBJ whole genome shotgun (WGS) entry which is preliminary data.</text>
</comment>
<dbReference type="GO" id="GO:0003677">
    <property type="term" value="F:DNA binding"/>
    <property type="evidence" value="ECO:0007669"/>
    <property type="project" value="UniProtKB-UniRule"/>
</dbReference>
<proteinExistence type="inferred from homology"/>
<dbReference type="Proteomes" id="UP000886741">
    <property type="component" value="Unassembled WGS sequence"/>
</dbReference>
<evidence type="ECO:0000256" key="3">
    <source>
        <dbReference type="ARBA" id="ARBA00023306"/>
    </source>
</evidence>